<comment type="subcellular location">
    <subcellularLocation>
        <location evidence="8">Cytoplasm</location>
    </subcellularLocation>
</comment>
<feature type="active site" description="O-(5'-phospho-DNA)-tyrosine intermediate" evidence="8 9">
    <location>
        <position position="122"/>
    </location>
</feature>
<dbReference type="PANTHER" id="PTHR43493:SF5">
    <property type="entry name" value="DNA GYRASE SUBUNIT A, CHLOROPLASTIC_MITOCHONDRIAL"/>
    <property type="match status" value="1"/>
</dbReference>
<dbReference type="SUPFAM" id="SSF56719">
    <property type="entry name" value="Type II DNA topoisomerase"/>
    <property type="match status" value="1"/>
</dbReference>
<dbReference type="InterPro" id="IPR002205">
    <property type="entry name" value="Topo_IIA_dom_A"/>
</dbReference>
<dbReference type="Pfam" id="PF03989">
    <property type="entry name" value="DNA_gyraseA_C"/>
    <property type="match status" value="6"/>
</dbReference>
<evidence type="ECO:0000259" key="11">
    <source>
        <dbReference type="PROSITE" id="PS52040"/>
    </source>
</evidence>
<dbReference type="Gene3D" id="2.120.10.90">
    <property type="entry name" value="DNA gyrase/topoisomerase IV, subunit A, C-terminal"/>
    <property type="match status" value="1"/>
</dbReference>
<dbReference type="FunFam" id="3.90.199.10:FF:000001">
    <property type="entry name" value="DNA gyrase subunit A"/>
    <property type="match status" value="1"/>
</dbReference>
<dbReference type="GO" id="GO:0003677">
    <property type="term" value="F:DNA binding"/>
    <property type="evidence" value="ECO:0007669"/>
    <property type="project" value="UniProtKB-UniRule"/>
</dbReference>
<organism evidence="12 13">
    <name type="scientific">Halopseudomonas bauzanensis</name>
    <dbReference type="NCBI Taxonomy" id="653930"/>
    <lineage>
        <taxon>Bacteria</taxon>
        <taxon>Pseudomonadati</taxon>
        <taxon>Pseudomonadota</taxon>
        <taxon>Gammaproteobacteria</taxon>
        <taxon>Pseudomonadales</taxon>
        <taxon>Pseudomonadaceae</taxon>
        <taxon>Halopseudomonas</taxon>
    </lineage>
</organism>
<dbReference type="AlphaFoldDB" id="A0A4U0YIB5"/>
<dbReference type="GO" id="GO:0005694">
    <property type="term" value="C:chromosome"/>
    <property type="evidence" value="ECO:0007669"/>
    <property type="project" value="InterPro"/>
</dbReference>
<keyword evidence="7 8" id="KW-0413">Isomerase</keyword>
<evidence type="ECO:0000256" key="9">
    <source>
        <dbReference type="PROSITE-ProRule" id="PRU01384"/>
    </source>
</evidence>
<dbReference type="GO" id="GO:0005737">
    <property type="term" value="C:cytoplasm"/>
    <property type="evidence" value="ECO:0007669"/>
    <property type="project" value="UniProtKB-SubCell"/>
</dbReference>
<dbReference type="Pfam" id="PF00521">
    <property type="entry name" value="DNA_topoisoIV"/>
    <property type="match status" value="1"/>
</dbReference>
<dbReference type="NCBIfam" id="NF004044">
    <property type="entry name" value="PRK05561.1"/>
    <property type="match status" value="1"/>
</dbReference>
<dbReference type="InterPro" id="IPR013758">
    <property type="entry name" value="Topo_IIA_A/C_ab"/>
</dbReference>
<dbReference type="GO" id="GO:0006261">
    <property type="term" value="P:DNA-templated DNA replication"/>
    <property type="evidence" value="ECO:0007669"/>
    <property type="project" value="UniProtKB-UniRule"/>
</dbReference>
<comment type="function">
    <text evidence="8">A type II topoisomerase that negatively supercoils closed circular double-stranded (ds) DNA in an ATP-dependent manner to modulate DNA topology and maintain chromosomes in an underwound state. Negative supercoiling favors strand separation, and DNA replication, transcription, recombination and repair, all of which involve strand separation. Also able to catalyze the interconversion of other topological isomers of dsDNA rings, including catenanes and knotted rings. Type II topoisomerases break and join 2 DNA strands simultaneously in an ATP-dependent manner.</text>
</comment>
<comment type="caution">
    <text evidence="12">The sequence shown here is derived from an EMBL/GenBank/DDBJ whole genome shotgun (WGS) entry which is preliminary data.</text>
</comment>
<keyword evidence="8" id="KW-0963">Cytoplasm</keyword>
<dbReference type="GO" id="GO:0034335">
    <property type="term" value="F:DNA negative supercoiling activity"/>
    <property type="evidence" value="ECO:0007669"/>
    <property type="project" value="UniProtKB-ARBA"/>
</dbReference>
<comment type="catalytic activity">
    <reaction evidence="1 8 9">
        <text>ATP-dependent breakage, passage and rejoining of double-stranded DNA.</text>
        <dbReference type="EC" id="5.6.2.2"/>
    </reaction>
</comment>
<dbReference type="InterPro" id="IPR006691">
    <property type="entry name" value="GyrA/parC_rep"/>
</dbReference>
<dbReference type="HAMAP" id="MF_01897">
    <property type="entry name" value="GyrA"/>
    <property type="match status" value="1"/>
</dbReference>
<keyword evidence="5 8" id="KW-0799">Topoisomerase</keyword>
<dbReference type="RefSeq" id="WP_036993526.1">
    <property type="nucleotide sequence ID" value="NZ_SWAV01000004.1"/>
</dbReference>
<dbReference type="Gene3D" id="1.10.268.10">
    <property type="entry name" value="Topoisomerase, domain 3"/>
    <property type="match status" value="1"/>
</dbReference>
<dbReference type="SUPFAM" id="SSF101904">
    <property type="entry name" value="GyrA/ParC C-terminal domain-like"/>
    <property type="match status" value="1"/>
</dbReference>
<evidence type="ECO:0000256" key="2">
    <source>
        <dbReference type="ARBA" id="ARBA00008263"/>
    </source>
</evidence>
<dbReference type="Proteomes" id="UP000305198">
    <property type="component" value="Unassembled WGS sequence"/>
</dbReference>
<dbReference type="PROSITE" id="PS52040">
    <property type="entry name" value="TOPO_IIA"/>
    <property type="match status" value="1"/>
</dbReference>
<sequence length="877" mass="97019">MGELAREILPVNIEDELKQSYLDYAMSVIVGRALPDVRDGLKPVHRRVLFAMSELNNDWNKPYKKSARVVGDVIGKYHPHGDSAVYDTIVRMAQPFSLRYLLVDGQGNFGSVDGDSAAAMRYTEIRMTKLAHELLADLDKETVDWVPNYDGTEQIPEVLPTRVPNLLVNGSSGIAVGMATNIPPHNLTEVINGCLAVIANPDISIEELMEHIPGPDFPTAGIINGRAGIVEAYKTGRGRIYVRARCEIEDIDKVGGRQQIIINELPYQVNKAKLIERIAELVKEKKLEGISELRDESDKDGMRVVIELRRGEVAEVILNNLYAQTQMQNVFGINVVGLLDGQPRILNLKELLDAFIRHRREVVTRRTVYELRKARERGHILEGQAVALSNIDPVIALIKASPSPAEARERLLAEAWEPGAVVEMVERAGADACRPDELPEQYGLRDGRYYLSPEQAQAILDLRLHRLTGLEHEKLLTEYQEILTQIGELLRILNSEQRLMEVIVEELEAIRTNFGDARRTEILNSRLDLSVADLITEEDRVVTISHGGYAKSQPLSDYNAQRRGGRGKAATGVKDEDYVSHLLVANSHTTLMLFSSKGKVYWLKTYEIPEASRTARGRPLVNLLPLDEGEYITTMLPVEEYTEGWFIFMATANGTVKKTPLPQFSRQRSVGLIALDLDEGDTLISAALTDGNKQIMLFSDGGKVTRFNETDVRAMGRTARGVRGMRLAEGQRLVSMLIAEDGTEILTASEHGYGKRTPVEDFPQYKRGGQGVIAMVTNDRNGPLIGAVQVVDGEEIMLISDQGTLVRTRVAEVSSLSRNTQGVTLIKLANGEKLVGLERVQEPSDEEGEGDLGEHSDVGETDVGAAEEGAGTTGDQE</sequence>
<evidence type="ECO:0000256" key="8">
    <source>
        <dbReference type="HAMAP-Rule" id="MF_01897"/>
    </source>
</evidence>
<keyword evidence="4 8" id="KW-0067">ATP-binding</keyword>
<comment type="miscellaneous">
    <text evidence="8">Few gyrases are as efficient as E.coli at forming negative supercoils. Not all organisms have 2 type II topoisomerases; in organisms with a single type II topoisomerase this enzyme also has to decatenate newly replicated chromosomes.</text>
</comment>
<protein>
    <recommendedName>
        <fullName evidence="8">DNA gyrase subunit A</fullName>
        <ecNumber evidence="8">5.6.2.2</ecNumber>
    </recommendedName>
</protein>
<keyword evidence="6 8" id="KW-0238">DNA-binding</keyword>
<dbReference type="GO" id="GO:0005524">
    <property type="term" value="F:ATP binding"/>
    <property type="evidence" value="ECO:0007669"/>
    <property type="project" value="UniProtKB-UniRule"/>
</dbReference>
<dbReference type="CDD" id="cd00187">
    <property type="entry name" value="TOP4c"/>
    <property type="match status" value="1"/>
</dbReference>
<name>A0A4U0YIB5_9GAMM</name>
<evidence type="ECO:0000256" key="1">
    <source>
        <dbReference type="ARBA" id="ARBA00000185"/>
    </source>
</evidence>
<feature type="compositionally biased region" description="Low complexity" evidence="10">
    <location>
        <begin position="861"/>
        <end position="877"/>
    </location>
</feature>
<dbReference type="InterPro" id="IPR013757">
    <property type="entry name" value="Topo_IIA_A_a_sf"/>
</dbReference>
<dbReference type="GO" id="GO:0006265">
    <property type="term" value="P:DNA topological change"/>
    <property type="evidence" value="ECO:0007669"/>
    <property type="project" value="UniProtKB-UniRule"/>
</dbReference>
<evidence type="ECO:0000256" key="3">
    <source>
        <dbReference type="ARBA" id="ARBA00022741"/>
    </source>
</evidence>
<evidence type="ECO:0000313" key="12">
    <source>
        <dbReference type="EMBL" id="TKA90898.1"/>
    </source>
</evidence>
<evidence type="ECO:0000256" key="6">
    <source>
        <dbReference type="ARBA" id="ARBA00023125"/>
    </source>
</evidence>
<dbReference type="NCBIfam" id="NF004043">
    <property type="entry name" value="PRK05560.1"/>
    <property type="match status" value="1"/>
</dbReference>
<feature type="domain" description="Topo IIA-type catalytic" evidence="11">
    <location>
        <begin position="34"/>
        <end position="534"/>
    </location>
</feature>
<dbReference type="InterPro" id="IPR005743">
    <property type="entry name" value="GyrA"/>
</dbReference>
<feature type="region of interest" description="Disordered" evidence="10">
    <location>
        <begin position="837"/>
        <end position="877"/>
    </location>
</feature>
<evidence type="ECO:0000313" key="13">
    <source>
        <dbReference type="Proteomes" id="UP000305198"/>
    </source>
</evidence>
<gene>
    <name evidence="8 12" type="primary">gyrA</name>
    <name evidence="12" type="ORF">FA869_12665</name>
</gene>
<comment type="subunit">
    <text evidence="8">Heterotetramer, composed of two GyrA and two GyrB chains. In the heterotetramer, GyrA contains the active site tyrosine that forms a transient covalent intermediate with DNA, while GyrB binds cofactors and catalyzes ATP hydrolysis.</text>
</comment>
<dbReference type="FunFam" id="3.30.1360.40:FF:000002">
    <property type="entry name" value="DNA gyrase subunit A"/>
    <property type="match status" value="1"/>
</dbReference>
<feature type="short sequence motif" description="GyrA-box" evidence="8">
    <location>
        <begin position="561"/>
        <end position="567"/>
    </location>
</feature>
<evidence type="ECO:0000256" key="5">
    <source>
        <dbReference type="ARBA" id="ARBA00023029"/>
    </source>
</evidence>
<dbReference type="Gene3D" id="3.30.1360.40">
    <property type="match status" value="1"/>
</dbReference>
<dbReference type="NCBIfam" id="TIGR01063">
    <property type="entry name" value="gyrA"/>
    <property type="match status" value="1"/>
</dbReference>
<reference evidence="12 13" key="1">
    <citation type="submission" date="2019-04" db="EMBL/GenBank/DDBJ databases">
        <title>Crypto-aerobic microbial life in anoxic (sulfidic) marine sediments.</title>
        <authorList>
            <person name="Bhattacharya S."/>
            <person name="Roy C."/>
            <person name="Mondal N."/>
            <person name="Sarkar J."/>
            <person name="Mandal S."/>
            <person name="Rameez M.J."/>
            <person name="Ghosh W."/>
        </authorList>
    </citation>
    <scope>NUCLEOTIDE SEQUENCE [LARGE SCALE GENOMIC DNA]</scope>
    <source>
        <strain evidence="12 13">SBBB</strain>
    </source>
</reference>
<evidence type="ECO:0000256" key="10">
    <source>
        <dbReference type="SAM" id="MobiDB-lite"/>
    </source>
</evidence>
<proteinExistence type="inferred from homology"/>
<evidence type="ECO:0000256" key="4">
    <source>
        <dbReference type="ARBA" id="ARBA00022840"/>
    </source>
</evidence>
<dbReference type="EMBL" id="SWAV01000004">
    <property type="protein sequence ID" value="TKA90898.1"/>
    <property type="molecule type" value="Genomic_DNA"/>
</dbReference>
<comment type="similarity">
    <text evidence="2 8">Belongs to the type II topoisomerase GyrA/ParC subunit family.</text>
</comment>
<evidence type="ECO:0000256" key="7">
    <source>
        <dbReference type="ARBA" id="ARBA00023235"/>
    </source>
</evidence>
<dbReference type="Gene3D" id="3.90.199.10">
    <property type="entry name" value="Topoisomerase II, domain 5"/>
    <property type="match status" value="1"/>
</dbReference>
<dbReference type="FunFam" id="2.120.10.90:FF:000004">
    <property type="entry name" value="DNA gyrase subunit A"/>
    <property type="match status" value="1"/>
</dbReference>
<dbReference type="EC" id="5.6.2.2" evidence="8"/>
<dbReference type="InterPro" id="IPR050220">
    <property type="entry name" value="Type_II_DNA_Topoisomerases"/>
</dbReference>
<dbReference type="GO" id="GO:0009330">
    <property type="term" value="C:DNA topoisomerase type II (double strand cut, ATP-hydrolyzing) complex"/>
    <property type="evidence" value="ECO:0007669"/>
    <property type="project" value="TreeGrafter"/>
</dbReference>
<keyword evidence="3 8" id="KW-0547">Nucleotide-binding</keyword>
<dbReference type="PANTHER" id="PTHR43493">
    <property type="entry name" value="DNA GYRASE/TOPOISOMERASE SUBUNIT A"/>
    <property type="match status" value="1"/>
</dbReference>
<accession>A0A4U0YIB5</accession>
<dbReference type="InterPro" id="IPR013760">
    <property type="entry name" value="Topo_IIA-like_dom_sf"/>
</dbReference>
<dbReference type="InterPro" id="IPR035516">
    <property type="entry name" value="Gyrase/topoIV_suA_C"/>
</dbReference>
<dbReference type="SMART" id="SM00434">
    <property type="entry name" value="TOP4c"/>
    <property type="match status" value="1"/>
</dbReference>